<name>A0A7W7PYI6_9ACTN</name>
<accession>A0A7W7PYI6</accession>
<dbReference type="InterPro" id="IPR027417">
    <property type="entry name" value="P-loop_NTPase"/>
</dbReference>
<dbReference type="Gene3D" id="3.40.50.300">
    <property type="entry name" value="P-loop containing nucleotide triphosphate hydrolases"/>
    <property type="match status" value="1"/>
</dbReference>
<keyword evidence="4" id="KW-1185">Reference proteome</keyword>
<sequence length="650" mass="68939">MDRSGGGMARWFRRGLGNGRPDPGAAESAPRDNAGGEKTHVTDTGAGGSPVPAHPAAGTWQEVTGSGNVTATHGAKAVTGIDNSITLNLPPEAHPPTEVPARAGLDALPFHPGLFVGRGGELEELDAALEGVGVALVQAVSGLGGIGKSTLAAHWAATRAHGHVPVRWFTADSPAGVQQGLADLAVALQPLLARVLPVEALAEWGMQWLACHTGWLVVLDNVQNPADIATLVGRARGGRFLITSRLTTGWSAAGASTVVRLDVLDPGDSLKLLTRIAVADHPGRDMSGAAGLCEELGHLPLALEQAGAYLAQNPFITPRAYRELLARQPGRMLGRRAVNTPGKRTIARIWDVTLDRVTQIQPEAAGLLRMLAWFAPDHIPTALLRAAEPGPDSQNGPDGQDGGDGAWETVGVLSAYGMLTVDPAADTVSVHRLVQAVARTPEPGHPHRTPEQIDRARRHATSRLHTVLPQDWNNPANWPLWRELLPHVDALARHAAAGTDTHTTARLLSSAGSFLNDQGTIRRAIAYLGRAHTTCLRVLGEDHPSTLTSRNNLAYAYHAAGDLERAIPLFERTVDDAVRVLGEDHPSTLSSRNNLASAYRAAGDLERAIPLFERTLQERVRVLGEDHPSTLTSRNNLAGAYESAGDLTRA</sequence>
<feature type="region of interest" description="Disordered" evidence="1">
    <location>
        <begin position="1"/>
        <end position="67"/>
    </location>
</feature>
<dbReference type="Pfam" id="PF13424">
    <property type="entry name" value="TPR_12"/>
    <property type="match status" value="2"/>
</dbReference>
<feature type="compositionally biased region" description="Low complexity" evidence="1">
    <location>
        <begin position="389"/>
        <end position="398"/>
    </location>
</feature>
<dbReference type="PANTHER" id="PTHR46082">
    <property type="entry name" value="ATP/GTP-BINDING PROTEIN-RELATED"/>
    <property type="match status" value="1"/>
</dbReference>
<organism evidence="3 4">
    <name type="scientific">Streptomyces griseomycini</name>
    <dbReference type="NCBI Taxonomy" id="66895"/>
    <lineage>
        <taxon>Bacteria</taxon>
        <taxon>Bacillati</taxon>
        <taxon>Actinomycetota</taxon>
        <taxon>Actinomycetes</taxon>
        <taxon>Kitasatosporales</taxon>
        <taxon>Streptomycetaceae</taxon>
        <taxon>Streptomyces</taxon>
    </lineage>
</organism>
<dbReference type="Pfam" id="PF25000">
    <property type="entry name" value="DUF7779"/>
    <property type="match status" value="1"/>
</dbReference>
<dbReference type="AlphaFoldDB" id="A0A7W7PYI6"/>
<evidence type="ECO:0000259" key="2">
    <source>
        <dbReference type="Pfam" id="PF25000"/>
    </source>
</evidence>
<dbReference type="RefSeq" id="WP_184829865.1">
    <property type="nucleotide sequence ID" value="NZ_JACHJI010000037.1"/>
</dbReference>
<gene>
    <name evidence="3" type="ORF">FHS37_007778</name>
</gene>
<evidence type="ECO:0000313" key="3">
    <source>
        <dbReference type="EMBL" id="MBB4903681.1"/>
    </source>
</evidence>
<comment type="caution">
    <text evidence="3">The sequence shown here is derived from an EMBL/GenBank/DDBJ whole genome shotgun (WGS) entry which is preliminary data.</text>
</comment>
<evidence type="ECO:0000256" key="1">
    <source>
        <dbReference type="SAM" id="MobiDB-lite"/>
    </source>
</evidence>
<feature type="domain" description="DUF7779" evidence="2">
    <location>
        <begin position="358"/>
        <end position="440"/>
    </location>
</feature>
<dbReference type="InterPro" id="IPR011990">
    <property type="entry name" value="TPR-like_helical_dom_sf"/>
</dbReference>
<feature type="non-terminal residue" evidence="3">
    <location>
        <position position="650"/>
    </location>
</feature>
<evidence type="ECO:0000313" key="4">
    <source>
        <dbReference type="Proteomes" id="UP000579523"/>
    </source>
</evidence>
<dbReference type="PRINTS" id="PR00364">
    <property type="entry name" value="DISEASERSIST"/>
</dbReference>
<dbReference type="EMBL" id="JACHJI010000037">
    <property type="protein sequence ID" value="MBB4903681.1"/>
    <property type="molecule type" value="Genomic_DNA"/>
</dbReference>
<dbReference type="InterPro" id="IPR056681">
    <property type="entry name" value="DUF7779"/>
</dbReference>
<dbReference type="SUPFAM" id="SSF48452">
    <property type="entry name" value="TPR-like"/>
    <property type="match status" value="1"/>
</dbReference>
<dbReference type="InterPro" id="IPR053137">
    <property type="entry name" value="NLR-like"/>
</dbReference>
<reference evidence="3 4" key="1">
    <citation type="submission" date="2020-08" db="EMBL/GenBank/DDBJ databases">
        <title>Genomic Encyclopedia of Type Strains, Phase III (KMG-III): the genomes of soil and plant-associated and newly described type strains.</title>
        <authorList>
            <person name="Whitman W."/>
        </authorList>
    </citation>
    <scope>NUCLEOTIDE SEQUENCE [LARGE SCALE GENOMIC DNA]</scope>
    <source>
        <strain evidence="3 4">CECT 3273</strain>
    </source>
</reference>
<feature type="region of interest" description="Disordered" evidence="1">
    <location>
        <begin position="386"/>
        <end position="406"/>
    </location>
</feature>
<protein>
    <submittedName>
        <fullName evidence="3">Tetratricopeptide (TPR) repeat protein</fullName>
    </submittedName>
</protein>
<dbReference type="SUPFAM" id="SSF52540">
    <property type="entry name" value="P-loop containing nucleoside triphosphate hydrolases"/>
    <property type="match status" value="1"/>
</dbReference>
<dbReference type="PANTHER" id="PTHR46082:SF6">
    <property type="entry name" value="AAA+ ATPASE DOMAIN-CONTAINING PROTEIN-RELATED"/>
    <property type="match status" value="1"/>
</dbReference>
<dbReference type="Proteomes" id="UP000579523">
    <property type="component" value="Unassembled WGS sequence"/>
</dbReference>
<proteinExistence type="predicted"/>
<dbReference type="Gene3D" id="1.25.40.10">
    <property type="entry name" value="Tetratricopeptide repeat domain"/>
    <property type="match status" value="1"/>
</dbReference>